<evidence type="ECO:0000256" key="6">
    <source>
        <dbReference type="SAM" id="Phobius"/>
    </source>
</evidence>
<protein>
    <submittedName>
        <fullName evidence="9">SHOCT domain-containing protein</fullName>
    </submittedName>
</protein>
<evidence type="ECO:0000313" key="9">
    <source>
        <dbReference type="EMBL" id="GAA0320275.1"/>
    </source>
</evidence>
<comment type="subcellular location">
    <subcellularLocation>
        <location evidence="1">Cell membrane</location>
        <topology evidence="1">Multi-pass membrane protein</topology>
    </subcellularLocation>
</comment>
<feature type="transmembrane region" description="Helical" evidence="6">
    <location>
        <begin position="53"/>
        <end position="72"/>
    </location>
</feature>
<proteinExistence type="predicted"/>
<sequence length="139" mass="15904">MVTSVDLAYDYPVLGAFWTVMWIFLWVMWLVLLFRIVVDIFRDHEMSGWAKAAWLLFLILIPFLGVLVYVIARGGNMGRREIKHAQEQQEAFNAYIREAAGSPSPGKATADDLVKLSELRAKGELNDEEFRQAKEKLLA</sequence>
<evidence type="ECO:0000259" key="7">
    <source>
        <dbReference type="Pfam" id="PF09851"/>
    </source>
</evidence>
<gene>
    <name evidence="9" type="ORF">GCM10010302_69340</name>
</gene>
<evidence type="ECO:0000259" key="8">
    <source>
        <dbReference type="Pfam" id="PF13396"/>
    </source>
</evidence>
<feature type="transmembrane region" description="Helical" evidence="6">
    <location>
        <begin position="20"/>
        <end position="41"/>
    </location>
</feature>
<dbReference type="Pfam" id="PF09851">
    <property type="entry name" value="SHOCT"/>
    <property type="match status" value="1"/>
</dbReference>
<keyword evidence="3 6" id="KW-0812">Transmembrane</keyword>
<evidence type="ECO:0000256" key="4">
    <source>
        <dbReference type="ARBA" id="ARBA00022989"/>
    </source>
</evidence>
<accession>A0ABN0VY80</accession>
<organism evidence="9 10">
    <name type="scientific">Streptomyces polychromogenes</name>
    <dbReference type="NCBI Taxonomy" id="67342"/>
    <lineage>
        <taxon>Bacteria</taxon>
        <taxon>Bacillati</taxon>
        <taxon>Actinomycetota</taxon>
        <taxon>Actinomycetes</taxon>
        <taxon>Kitasatosporales</taxon>
        <taxon>Streptomycetaceae</taxon>
        <taxon>Streptomyces</taxon>
    </lineage>
</organism>
<dbReference type="InterPro" id="IPR018649">
    <property type="entry name" value="SHOCT"/>
</dbReference>
<dbReference type="Proteomes" id="UP001501867">
    <property type="component" value="Unassembled WGS sequence"/>
</dbReference>
<keyword evidence="2" id="KW-1003">Cell membrane</keyword>
<keyword evidence="5 6" id="KW-0472">Membrane</keyword>
<comment type="caution">
    <text evidence="9">The sequence shown here is derived from an EMBL/GenBank/DDBJ whole genome shotgun (WGS) entry which is preliminary data.</text>
</comment>
<name>A0ABN0VY80_9ACTN</name>
<dbReference type="Pfam" id="PF13396">
    <property type="entry name" value="PLDc_N"/>
    <property type="match status" value="1"/>
</dbReference>
<dbReference type="RefSeq" id="WP_344168296.1">
    <property type="nucleotide sequence ID" value="NZ_BAAABV010000028.1"/>
</dbReference>
<evidence type="ECO:0000313" key="10">
    <source>
        <dbReference type="Proteomes" id="UP001501867"/>
    </source>
</evidence>
<feature type="domain" description="Cardiolipin synthase N-terminal" evidence="8">
    <location>
        <begin position="28"/>
        <end position="73"/>
    </location>
</feature>
<feature type="domain" description="SHOCT" evidence="7">
    <location>
        <begin position="113"/>
        <end position="138"/>
    </location>
</feature>
<evidence type="ECO:0000256" key="5">
    <source>
        <dbReference type="ARBA" id="ARBA00023136"/>
    </source>
</evidence>
<keyword evidence="10" id="KW-1185">Reference proteome</keyword>
<dbReference type="InterPro" id="IPR027379">
    <property type="entry name" value="CLS_N"/>
</dbReference>
<dbReference type="EMBL" id="BAAABV010000028">
    <property type="protein sequence ID" value="GAA0320275.1"/>
    <property type="molecule type" value="Genomic_DNA"/>
</dbReference>
<reference evidence="9 10" key="1">
    <citation type="journal article" date="2019" name="Int. J. Syst. Evol. Microbiol.">
        <title>The Global Catalogue of Microorganisms (GCM) 10K type strain sequencing project: providing services to taxonomists for standard genome sequencing and annotation.</title>
        <authorList>
            <consortium name="The Broad Institute Genomics Platform"/>
            <consortium name="The Broad Institute Genome Sequencing Center for Infectious Disease"/>
            <person name="Wu L."/>
            <person name="Ma J."/>
        </authorList>
    </citation>
    <scope>NUCLEOTIDE SEQUENCE [LARGE SCALE GENOMIC DNA]</scope>
    <source>
        <strain evidence="9 10">JCM 4505</strain>
    </source>
</reference>
<evidence type="ECO:0000256" key="1">
    <source>
        <dbReference type="ARBA" id="ARBA00004651"/>
    </source>
</evidence>
<keyword evidence="4 6" id="KW-1133">Transmembrane helix</keyword>
<evidence type="ECO:0000256" key="2">
    <source>
        <dbReference type="ARBA" id="ARBA00022475"/>
    </source>
</evidence>
<evidence type="ECO:0000256" key="3">
    <source>
        <dbReference type="ARBA" id="ARBA00022692"/>
    </source>
</evidence>